<accession>H5TSM3</accession>
<dbReference type="AlphaFoldDB" id="H5TSM3"/>
<evidence type="ECO:0000313" key="3">
    <source>
        <dbReference type="Proteomes" id="UP000005038"/>
    </source>
</evidence>
<sequence length="87" mass="9376">MLGDPLLRLTAVVAAVRRYRDELAALGGPQAEYARDLDMALANEVWDEGFPPGGLVCGTCGQPVESEPCAEHTGRTLPSDERNEHRG</sequence>
<dbReference type="Proteomes" id="UP000005038">
    <property type="component" value="Unassembled WGS sequence"/>
</dbReference>
<gene>
    <name evidence="2" type="ORF">GOOTI_221_00240</name>
</gene>
<dbReference type="EMBL" id="BAFB01000221">
    <property type="protein sequence ID" value="GAB36481.1"/>
    <property type="molecule type" value="Genomic_DNA"/>
</dbReference>
<keyword evidence="3" id="KW-1185">Reference proteome</keyword>
<comment type="caution">
    <text evidence="2">The sequence shown here is derived from an EMBL/GenBank/DDBJ whole genome shotgun (WGS) entry which is preliminary data.</text>
</comment>
<proteinExistence type="predicted"/>
<name>H5TSM3_GORO1</name>
<organism evidence="2 3">
    <name type="scientific">Gordonia otitidis (strain DSM 44809 / CCUG 52243 / JCM 12355 / NBRC 100426 / IFM 10032)</name>
    <dbReference type="NCBI Taxonomy" id="1108044"/>
    <lineage>
        <taxon>Bacteria</taxon>
        <taxon>Bacillati</taxon>
        <taxon>Actinomycetota</taxon>
        <taxon>Actinomycetes</taxon>
        <taxon>Mycobacteriales</taxon>
        <taxon>Gordoniaceae</taxon>
        <taxon>Gordonia</taxon>
    </lineage>
</organism>
<feature type="region of interest" description="Disordered" evidence="1">
    <location>
        <begin position="65"/>
        <end position="87"/>
    </location>
</feature>
<dbReference type="STRING" id="1108044.GOOTI_221_00240"/>
<evidence type="ECO:0000256" key="1">
    <source>
        <dbReference type="SAM" id="MobiDB-lite"/>
    </source>
</evidence>
<feature type="compositionally biased region" description="Basic and acidic residues" evidence="1">
    <location>
        <begin position="69"/>
        <end position="87"/>
    </location>
</feature>
<protein>
    <submittedName>
        <fullName evidence="2">Uncharacterized protein</fullName>
    </submittedName>
</protein>
<reference evidence="2" key="1">
    <citation type="submission" date="2012-02" db="EMBL/GenBank/DDBJ databases">
        <title>Whole genome shotgun sequence of Gordonia otitidis NBRC 100426.</title>
        <authorList>
            <person name="Yoshida I."/>
            <person name="Hosoyama A."/>
            <person name="Tsuchikane K."/>
            <person name="Katsumata H."/>
            <person name="Yamazaki S."/>
            <person name="Fujita N."/>
        </authorList>
    </citation>
    <scope>NUCLEOTIDE SEQUENCE [LARGE SCALE GENOMIC DNA]</scope>
    <source>
        <strain evidence="2">NBRC 100426</strain>
    </source>
</reference>
<evidence type="ECO:0000313" key="2">
    <source>
        <dbReference type="EMBL" id="GAB36481.1"/>
    </source>
</evidence>